<dbReference type="InterPro" id="IPR036928">
    <property type="entry name" value="AS_sf"/>
</dbReference>
<dbReference type="PANTHER" id="PTHR11895:SF7">
    <property type="entry name" value="GLUTAMYL-TRNA(GLN) AMIDOTRANSFERASE SUBUNIT A, MITOCHONDRIAL"/>
    <property type="match status" value="1"/>
</dbReference>
<dbReference type="NCBIfam" id="NF005687">
    <property type="entry name" value="PRK07487.1"/>
    <property type="match status" value="1"/>
</dbReference>
<dbReference type="PANTHER" id="PTHR11895">
    <property type="entry name" value="TRANSAMIDASE"/>
    <property type="match status" value="1"/>
</dbReference>
<evidence type="ECO:0000313" key="4">
    <source>
        <dbReference type="Proteomes" id="UP000325161"/>
    </source>
</evidence>
<dbReference type="Proteomes" id="UP000325161">
    <property type="component" value="Chromosome"/>
</dbReference>
<gene>
    <name evidence="3" type="ORF">FXN63_00380</name>
</gene>
<dbReference type="InterPro" id="IPR020556">
    <property type="entry name" value="Amidase_CS"/>
</dbReference>
<accession>A0A5C0AQZ3</accession>
<protein>
    <submittedName>
        <fullName evidence="3">Amidase family protein</fullName>
    </submittedName>
</protein>
<evidence type="ECO:0000259" key="2">
    <source>
        <dbReference type="Pfam" id="PF01425"/>
    </source>
</evidence>
<name>A0A5C0AQZ3_9BURK</name>
<dbReference type="OrthoDB" id="8576090at2"/>
<evidence type="ECO:0000256" key="1">
    <source>
        <dbReference type="ARBA" id="ARBA00009199"/>
    </source>
</evidence>
<evidence type="ECO:0000313" key="3">
    <source>
        <dbReference type="EMBL" id="QEI04458.1"/>
    </source>
</evidence>
<dbReference type="PROSITE" id="PS00571">
    <property type="entry name" value="AMIDASES"/>
    <property type="match status" value="1"/>
</dbReference>
<sequence length="471" mass="49730">MSENSELWRLSAGKIAAMIHAHKVTATDVAQAALARIDAVNPKINAVVECRPEEVLAQAAAIDEKISRGEPVGPLAGVPVTIKVNVDQKGYATTNGVKSQKDLVAARNSPVVDSLVEADAVLLGRTNTPAFSYRWFCNNLLHGATLNPHDAALTPGGSSGGAASAVAAGLGHIAHGTDIAGSIRYPAYACGVHGLRPTFGRVAAFNATAPYERPIGGQIMAVSGPLARSVDDIRLALHAMARPDVRDPWATAMPLIGPDVPRRAAMCLRPDGLETAPEICAALLESAERLRDGGWIVDEVDNLPPLRDGMAVQITLWMGDGYDAMVQSAEEEGDVGAITALAGQAELAREANLQDFSAALQRRLAITRAWLLFLETYPVVLLPSCGELPFANDLDLQGPEAYTRVWQAQMPMISLPITGLPALSLCTGFVGRTPVGVQIVAGRFREDLCLAAGELIEARGKPLEPVDPYAG</sequence>
<dbReference type="GO" id="GO:0003824">
    <property type="term" value="F:catalytic activity"/>
    <property type="evidence" value="ECO:0007669"/>
    <property type="project" value="InterPro"/>
</dbReference>
<dbReference type="InterPro" id="IPR000120">
    <property type="entry name" value="Amidase"/>
</dbReference>
<keyword evidence="4" id="KW-1185">Reference proteome</keyword>
<dbReference type="AlphaFoldDB" id="A0A5C0AQZ3"/>
<dbReference type="SUPFAM" id="SSF75304">
    <property type="entry name" value="Amidase signature (AS) enzymes"/>
    <property type="match status" value="1"/>
</dbReference>
<dbReference type="RefSeq" id="WP_148811776.1">
    <property type="nucleotide sequence ID" value="NZ_CP043046.1"/>
</dbReference>
<feature type="domain" description="Amidase" evidence="2">
    <location>
        <begin position="29"/>
        <end position="450"/>
    </location>
</feature>
<dbReference type="InterPro" id="IPR023631">
    <property type="entry name" value="Amidase_dom"/>
</dbReference>
<dbReference type="Gene3D" id="3.90.1300.10">
    <property type="entry name" value="Amidase signature (AS) domain"/>
    <property type="match status" value="1"/>
</dbReference>
<comment type="similarity">
    <text evidence="1">Belongs to the amidase family.</text>
</comment>
<dbReference type="EMBL" id="CP043046">
    <property type="protein sequence ID" value="QEI04458.1"/>
    <property type="molecule type" value="Genomic_DNA"/>
</dbReference>
<reference evidence="3 4" key="1">
    <citation type="submission" date="2019-08" db="EMBL/GenBank/DDBJ databases">
        <title>Amphibian skin-associated Pigmentiphaga: genome sequence and occurrence across geography and hosts.</title>
        <authorList>
            <person name="Bletz M.C."/>
            <person name="Bunk B."/>
            <person name="Sproeer C."/>
            <person name="Biwer P."/>
            <person name="Reiter S."/>
            <person name="Rabemananjara F.C.E."/>
            <person name="Schulz S."/>
            <person name="Overmann J."/>
            <person name="Vences M."/>
        </authorList>
    </citation>
    <scope>NUCLEOTIDE SEQUENCE [LARGE SCALE GENOMIC DNA]</scope>
    <source>
        <strain evidence="3 4">Mada1488</strain>
    </source>
</reference>
<dbReference type="KEGG" id="pacr:FXN63_00380"/>
<proteinExistence type="inferred from homology"/>
<organism evidence="3 4">
    <name type="scientific">Pigmentiphaga aceris</name>
    <dbReference type="NCBI Taxonomy" id="1940612"/>
    <lineage>
        <taxon>Bacteria</taxon>
        <taxon>Pseudomonadati</taxon>
        <taxon>Pseudomonadota</taxon>
        <taxon>Betaproteobacteria</taxon>
        <taxon>Burkholderiales</taxon>
        <taxon>Alcaligenaceae</taxon>
        <taxon>Pigmentiphaga</taxon>
    </lineage>
</organism>
<dbReference type="Pfam" id="PF01425">
    <property type="entry name" value="Amidase"/>
    <property type="match status" value="1"/>
</dbReference>